<organism evidence="2 3">
    <name type="scientific">Methylosinus trichosporium (strain ATCC 35070 / NCIMB 11131 / UNIQEM 75 / OB3b)</name>
    <dbReference type="NCBI Taxonomy" id="595536"/>
    <lineage>
        <taxon>Bacteria</taxon>
        <taxon>Pseudomonadati</taxon>
        <taxon>Pseudomonadota</taxon>
        <taxon>Alphaproteobacteria</taxon>
        <taxon>Hyphomicrobiales</taxon>
        <taxon>Methylocystaceae</taxon>
        <taxon>Methylosinus</taxon>
    </lineage>
</organism>
<feature type="transmembrane region" description="Helical" evidence="1">
    <location>
        <begin position="42"/>
        <end position="63"/>
    </location>
</feature>
<evidence type="ECO:0000313" key="2">
    <source>
        <dbReference type="EMBL" id="ATQ67252.1"/>
    </source>
</evidence>
<sequence length="66" mass="7005">MIRRQGSIERIRSIGNFSSTDILICANGSRLVIANAAKQSRAVPLVAAVLAMATALSLCLFVTQES</sequence>
<proteinExistence type="predicted"/>
<gene>
    <name evidence="2" type="ORF">CQW49_04595</name>
</gene>
<dbReference type="AlphaFoldDB" id="A0A2D2CWW6"/>
<reference evidence="3" key="1">
    <citation type="submission" date="2017-10" db="EMBL/GenBank/DDBJ databases">
        <title>Completed PacBio SMRT sequence of Methylosinus trichosporium OB3b reveals presence of a third large plasmid.</title>
        <authorList>
            <person name="Charles T.C."/>
            <person name="Lynch M.D.J."/>
            <person name="Heil J.R."/>
            <person name="Cheng J."/>
        </authorList>
    </citation>
    <scope>NUCLEOTIDE SEQUENCE [LARGE SCALE GENOMIC DNA]</scope>
    <source>
        <strain evidence="3">OB3b</strain>
    </source>
</reference>
<dbReference type="Proteomes" id="UP000230709">
    <property type="component" value="Chromosome"/>
</dbReference>
<evidence type="ECO:0000313" key="3">
    <source>
        <dbReference type="Proteomes" id="UP000230709"/>
    </source>
</evidence>
<keyword evidence="1" id="KW-1133">Transmembrane helix</keyword>
<keyword evidence="1" id="KW-0812">Transmembrane</keyword>
<accession>A0A2D2CWW6</accession>
<name>A0A2D2CWW6_METT3</name>
<dbReference type="KEGG" id="mtw:CQW49_04595"/>
<evidence type="ECO:0000256" key="1">
    <source>
        <dbReference type="SAM" id="Phobius"/>
    </source>
</evidence>
<keyword evidence="3" id="KW-1185">Reference proteome</keyword>
<keyword evidence="1" id="KW-0472">Membrane</keyword>
<protein>
    <submittedName>
        <fullName evidence="2">Uncharacterized protein</fullName>
    </submittedName>
</protein>
<dbReference type="EMBL" id="CP023737">
    <property type="protein sequence ID" value="ATQ67252.1"/>
    <property type="molecule type" value="Genomic_DNA"/>
</dbReference>